<gene>
    <name evidence="1" type="ORF">METZ01_LOCUS156841</name>
</gene>
<proteinExistence type="predicted"/>
<dbReference type="AlphaFoldDB" id="A0A382ASM3"/>
<protein>
    <submittedName>
        <fullName evidence="1">Uncharacterized protein</fullName>
    </submittedName>
</protein>
<reference evidence="1" key="1">
    <citation type="submission" date="2018-05" db="EMBL/GenBank/DDBJ databases">
        <authorList>
            <person name="Lanie J.A."/>
            <person name="Ng W.-L."/>
            <person name="Kazmierczak K.M."/>
            <person name="Andrzejewski T.M."/>
            <person name="Davidsen T.M."/>
            <person name="Wayne K.J."/>
            <person name="Tettelin H."/>
            <person name="Glass J.I."/>
            <person name="Rusch D."/>
            <person name="Podicherti R."/>
            <person name="Tsui H.-C.T."/>
            <person name="Winkler M.E."/>
        </authorList>
    </citation>
    <scope>NUCLEOTIDE SEQUENCE</scope>
</reference>
<sequence>MEWFYPFHRFHKAIPSLVFLGKFQRSRGASVSRSGCPYTF</sequence>
<evidence type="ECO:0000313" key="1">
    <source>
        <dbReference type="EMBL" id="SVB03987.1"/>
    </source>
</evidence>
<accession>A0A382ASM3</accession>
<name>A0A382ASM3_9ZZZZ</name>
<dbReference type="EMBL" id="UINC01026472">
    <property type="protein sequence ID" value="SVB03987.1"/>
    <property type="molecule type" value="Genomic_DNA"/>
</dbReference>
<feature type="non-terminal residue" evidence="1">
    <location>
        <position position="40"/>
    </location>
</feature>
<organism evidence="1">
    <name type="scientific">marine metagenome</name>
    <dbReference type="NCBI Taxonomy" id="408172"/>
    <lineage>
        <taxon>unclassified sequences</taxon>
        <taxon>metagenomes</taxon>
        <taxon>ecological metagenomes</taxon>
    </lineage>
</organism>